<gene>
    <name evidence="2" type="ORF">TL5118_03075</name>
</gene>
<keyword evidence="3" id="KW-1185">Reference proteome</keyword>
<accession>A0ABM9UG91</accession>
<evidence type="ECO:0000313" key="3">
    <source>
        <dbReference type="Proteomes" id="UP000051086"/>
    </source>
</evidence>
<name>A0ABM9UG91_9RHOB</name>
<dbReference type="Proteomes" id="UP000051086">
    <property type="component" value="Unassembled WGS sequence"/>
</dbReference>
<evidence type="ECO:0000313" key="2">
    <source>
        <dbReference type="EMBL" id="CUH69116.1"/>
    </source>
</evidence>
<dbReference type="SUPFAM" id="SSF46894">
    <property type="entry name" value="C-terminal effector domain of the bipartite response regulators"/>
    <property type="match status" value="1"/>
</dbReference>
<dbReference type="SMART" id="SM00421">
    <property type="entry name" value="HTH_LUXR"/>
    <property type="match status" value="1"/>
</dbReference>
<proteinExistence type="predicted"/>
<sequence length="161" mass="17412">MGSGLSTGLGLGLVLLQCLCGGYFTWEILASIFDLPSLPLRWQTREVVELGACAGLILGAFTSLRLSLSAQAAKARADHAHRLTAGEFTDAVEEFFARIELTEAERDVTWLMLKGMSTSEIAALRETKQGTVKAQSTAIYRKAGVSGKSQLFSQLVEELLM</sequence>
<dbReference type="EMBL" id="CYSB01000038">
    <property type="protein sequence ID" value="CUH69116.1"/>
    <property type="molecule type" value="Genomic_DNA"/>
</dbReference>
<protein>
    <submittedName>
        <fullName evidence="2">Bacterial regulatory proteins, luxR family</fullName>
    </submittedName>
</protein>
<dbReference type="InterPro" id="IPR016032">
    <property type="entry name" value="Sig_transdc_resp-reg_C-effctor"/>
</dbReference>
<dbReference type="InterPro" id="IPR000792">
    <property type="entry name" value="Tscrpt_reg_LuxR_C"/>
</dbReference>
<dbReference type="InterPro" id="IPR036388">
    <property type="entry name" value="WH-like_DNA-bd_sf"/>
</dbReference>
<reference evidence="2 3" key="1">
    <citation type="submission" date="2015-09" db="EMBL/GenBank/DDBJ databases">
        <authorList>
            <person name="Rodrigo-Torres L."/>
            <person name="Arahal D.R."/>
        </authorList>
    </citation>
    <scope>NUCLEOTIDE SEQUENCE [LARGE SCALE GENOMIC DNA]</scope>
    <source>
        <strain evidence="2 3">CECT 5118</strain>
    </source>
</reference>
<dbReference type="Pfam" id="PF00196">
    <property type="entry name" value="GerE"/>
    <property type="match status" value="1"/>
</dbReference>
<comment type="caution">
    <text evidence="2">The sequence shown here is derived from an EMBL/GenBank/DDBJ whole genome shotgun (WGS) entry which is preliminary data.</text>
</comment>
<dbReference type="Gene3D" id="1.10.10.10">
    <property type="entry name" value="Winged helix-like DNA-binding domain superfamily/Winged helix DNA-binding domain"/>
    <property type="match status" value="1"/>
</dbReference>
<evidence type="ECO:0000259" key="1">
    <source>
        <dbReference type="SMART" id="SM00421"/>
    </source>
</evidence>
<organism evidence="2 3">
    <name type="scientific">Thalassovita autumnalis</name>
    <dbReference type="NCBI Taxonomy" id="2072972"/>
    <lineage>
        <taxon>Bacteria</taxon>
        <taxon>Pseudomonadati</taxon>
        <taxon>Pseudomonadota</taxon>
        <taxon>Alphaproteobacteria</taxon>
        <taxon>Rhodobacterales</taxon>
        <taxon>Roseobacteraceae</taxon>
        <taxon>Thalassovita</taxon>
    </lineage>
</organism>
<feature type="domain" description="HTH luxR-type" evidence="1">
    <location>
        <begin position="98"/>
        <end position="155"/>
    </location>
</feature>